<dbReference type="EMBL" id="MT227925">
    <property type="protein sequence ID" value="QMP18296.1"/>
    <property type="molecule type" value="Genomic_DNA"/>
</dbReference>
<evidence type="ECO:0000313" key="3">
    <source>
        <dbReference type="Proteomes" id="UP000514515"/>
    </source>
</evidence>
<name>A0A7D7JB26_9CAUD</name>
<sequence>MARTATQDANAGTTSIAEKQATRAKVGVTTPGISADRSLFEMMEPVVEGTTQALQTLNSAYQQNAAAEASMRQGQEEGVNAVDQANKRGKFMTMLFGQDAGYSTAVGIATKNFANNEYIRQMGSVEEHLDKTPEEFQQIIGAEVEAKLNETYKDDPMARNIAQTEWANQSRKLAREHTAKHMVYAQEQVFAAGVADLTTQFDDIHLNMKPGSTPEAQVEAAGQLQELLDPNFVYVAEDGSMANPRAARNIQLQAVTKQLVAGNSVVLHAIPENFREGLTVEQSNRLDTAYQQYDNAQAREGELIVEQGLLSAASGDMDGVTTAITKLNNQRAALSGSTTSKEKWTEDKRRLTKIMDDMRNKVAKATVDQSNAMMYYKAREEGDAPVAGQYYSKKAEKAADEMVVMVAAANAAKEMGVDDPVNEADAIKLALQSPTAIKSIALRAERYGSVSESFAEAVKQRVLNIVPDEHGYIPTEDLQQIDNLRELYRVAPAQMRKALGQDASAMIEITMNNSMETVKEIQTKRGNYIKNKSLTVTKEDLGLPSDMSIKEWIQSRTKSKLDPAALTYYQEQLVTGNRVYGGDIRAAEKYMMEQYELNNTQWRGRAVKNAGIIEEQVNIPEVLEMLEGSGMAEALIETRIPMIDSANPIRGFSDLHDVQMEVNPGTKELYIQSSQFSYPIVVQAMELQKLGIKAQEGKDEQRRQAEAAFKERMGELGKSGQMWPNPTGE</sequence>
<proteinExistence type="predicted"/>
<evidence type="ECO:0000313" key="2">
    <source>
        <dbReference type="EMBL" id="QMP18296.1"/>
    </source>
</evidence>
<feature type="region of interest" description="Disordered" evidence="1">
    <location>
        <begin position="1"/>
        <end position="25"/>
    </location>
</feature>
<reference evidence="2 3" key="1">
    <citation type="submission" date="2020-03" db="EMBL/GenBank/DDBJ databases">
        <authorList>
            <person name="Chen G."/>
            <person name="Lin M."/>
            <person name="Fu H."/>
        </authorList>
    </citation>
    <scope>NUCLEOTIDE SEQUENCE [LARGE SCALE GENOMIC DNA]</scope>
</reference>
<evidence type="ECO:0000256" key="1">
    <source>
        <dbReference type="SAM" id="MobiDB-lite"/>
    </source>
</evidence>
<feature type="compositionally biased region" description="Polar residues" evidence="1">
    <location>
        <begin position="1"/>
        <end position="17"/>
    </location>
</feature>
<dbReference type="Proteomes" id="UP000514515">
    <property type="component" value="Segment"/>
</dbReference>
<protein>
    <submittedName>
        <fullName evidence="2">Uncharacterized protein</fullName>
    </submittedName>
</protein>
<keyword evidence="3" id="KW-1185">Reference proteome</keyword>
<gene>
    <name evidence="2" type="ORF">phiV141_37</name>
</gene>
<accession>A0A7D7JB26</accession>
<organism evidence="2 3">
    <name type="scientific">Vibrio phage phiV141</name>
    <dbReference type="NCBI Taxonomy" id="2723905"/>
    <lineage>
        <taxon>Viruses</taxon>
        <taxon>Duplodnaviria</taxon>
        <taxon>Heunggongvirae</taxon>
        <taxon>Uroviricota</taxon>
        <taxon>Caudoviricetes</taxon>
        <taxon>Autographivirales</taxon>
        <taxon>Autographivirales incertae sedis</taxon>
        <taxon>Fujianvirus</taxon>
        <taxon>Fujianvirus V141</taxon>
    </lineage>
</organism>